<dbReference type="Gene3D" id="3.40.50.1820">
    <property type="entry name" value="alpha/beta hydrolase"/>
    <property type="match status" value="1"/>
</dbReference>
<feature type="domain" description="PE-PPE" evidence="3">
    <location>
        <begin position="60"/>
        <end position="203"/>
    </location>
</feature>
<keyword evidence="5" id="KW-1185">Reference proteome</keyword>
<dbReference type="InterPro" id="IPR013228">
    <property type="entry name" value="PE-PPE_C"/>
</dbReference>
<evidence type="ECO:0000256" key="1">
    <source>
        <dbReference type="ARBA" id="ARBA00022801"/>
    </source>
</evidence>
<dbReference type="SMART" id="SM01110">
    <property type="entry name" value="Cutinase"/>
    <property type="match status" value="1"/>
</dbReference>
<reference evidence="4 5" key="1">
    <citation type="submission" date="2023-06" db="EMBL/GenBank/DDBJ databases">
        <authorList>
            <person name="Oyuntsetseg B."/>
            <person name="Kim S.B."/>
        </authorList>
    </citation>
    <scope>NUCLEOTIDE SEQUENCE [LARGE SCALE GENOMIC DNA]</scope>
    <source>
        <strain evidence="4 5">2-2</strain>
    </source>
</reference>
<sequence>MKNLKRFSLIGAAVAALVSGFIGAAPAAQAEGTHYYILIGGTCNGNADQYKEEWLRGGVRKVVNYPAGASGLPGPCGATPMDQSVAIGREEAKRVVQESFDADPGGEFTVVGYSQGAIVANFVLNDIADGVVNVDKSRFSAKLFADPMQPVGPPGRGISAVIPAGAGAPSPFGGYVSFGPGRTDFGGIPYIRYCIQTDGVCHFDTLEAPGGYFAQHWCYVEGPELMRDTLADGVYTNSSIELPRQNCRPPWPQG</sequence>
<keyword evidence="1" id="KW-0378">Hydrolase</keyword>
<evidence type="ECO:0000259" key="3">
    <source>
        <dbReference type="Pfam" id="PF08237"/>
    </source>
</evidence>
<dbReference type="Pfam" id="PF08237">
    <property type="entry name" value="PE-PPE"/>
    <property type="match status" value="1"/>
</dbReference>
<feature type="signal peptide" evidence="2">
    <location>
        <begin position="1"/>
        <end position="24"/>
    </location>
</feature>
<evidence type="ECO:0000313" key="4">
    <source>
        <dbReference type="EMBL" id="WIV61310.1"/>
    </source>
</evidence>
<organism evidence="4 5">
    <name type="scientific">Amycolatopsis nalaikhensis</name>
    <dbReference type="NCBI Taxonomy" id="715472"/>
    <lineage>
        <taxon>Bacteria</taxon>
        <taxon>Bacillati</taxon>
        <taxon>Actinomycetota</taxon>
        <taxon>Actinomycetes</taxon>
        <taxon>Pseudonocardiales</taxon>
        <taxon>Pseudonocardiaceae</taxon>
        <taxon>Amycolatopsis</taxon>
    </lineage>
</organism>
<dbReference type="InterPro" id="IPR029058">
    <property type="entry name" value="AB_hydrolase_fold"/>
</dbReference>
<keyword evidence="2" id="KW-0732">Signal</keyword>
<accession>A0ABY8Y018</accession>
<dbReference type="RefSeq" id="WP_285458927.1">
    <property type="nucleotide sequence ID" value="NZ_CP127173.1"/>
</dbReference>
<dbReference type="SUPFAM" id="SSF53474">
    <property type="entry name" value="alpha/beta-Hydrolases"/>
    <property type="match status" value="1"/>
</dbReference>
<proteinExistence type="predicted"/>
<feature type="chain" id="PRO_5046762678" evidence="2">
    <location>
        <begin position="25"/>
        <end position="254"/>
    </location>
</feature>
<evidence type="ECO:0000313" key="5">
    <source>
        <dbReference type="Proteomes" id="UP001227101"/>
    </source>
</evidence>
<dbReference type="Proteomes" id="UP001227101">
    <property type="component" value="Chromosome"/>
</dbReference>
<gene>
    <name evidence="4" type="ORF">QP939_23250</name>
</gene>
<dbReference type="InterPro" id="IPR000675">
    <property type="entry name" value="Cutinase/axe"/>
</dbReference>
<evidence type="ECO:0000256" key="2">
    <source>
        <dbReference type="SAM" id="SignalP"/>
    </source>
</evidence>
<dbReference type="EMBL" id="CP127173">
    <property type="protein sequence ID" value="WIV61310.1"/>
    <property type="molecule type" value="Genomic_DNA"/>
</dbReference>
<name>A0ABY8Y018_9PSEU</name>
<protein>
    <submittedName>
        <fullName evidence="4">PE-PPE domain-containing protein</fullName>
    </submittedName>
</protein>